<dbReference type="GO" id="GO:0032993">
    <property type="term" value="C:protein-DNA complex"/>
    <property type="evidence" value="ECO:0007669"/>
    <property type="project" value="TreeGrafter"/>
</dbReference>
<name>A0A0D0GKR0_9SPHI</name>
<dbReference type="Pfam" id="PF00486">
    <property type="entry name" value="Trans_reg_C"/>
    <property type="match status" value="1"/>
</dbReference>
<dbReference type="SMART" id="SM00862">
    <property type="entry name" value="Trans_reg_C"/>
    <property type="match status" value="1"/>
</dbReference>
<evidence type="ECO:0000259" key="7">
    <source>
        <dbReference type="PROSITE" id="PS51755"/>
    </source>
</evidence>
<dbReference type="CDD" id="cd00383">
    <property type="entry name" value="trans_reg_C"/>
    <property type="match status" value="1"/>
</dbReference>
<dbReference type="EMBL" id="JXRA01000055">
    <property type="protein sequence ID" value="KIO76765.1"/>
    <property type="molecule type" value="Genomic_DNA"/>
</dbReference>
<comment type="caution">
    <text evidence="8">The sequence shown here is derived from an EMBL/GenBank/DDBJ whole genome shotgun (WGS) entry which is preliminary data.</text>
</comment>
<protein>
    <submittedName>
        <fullName evidence="8">Transcriptional regulator</fullName>
    </submittedName>
</protein>
<dbReference type="AlphaFoldDB" id="A0A0D0GKR0"/>
<dbReference type="InterPro" id="IPR039420">
    <property type="entry name" value="WalR-like"/>
</dbReference>
<sequence>MEKIKILLAEDEPFLARIVKESLESRGFLVKHVDNGTKALSLFVDFIPDICVFDITMPEMDGFSLTKDIRKMNSDVPIIFLTARSLTEDVVNGFEIGGNDYLKKPFSMEELIVRINSLLRIPLRKNQQNNEELKCALGEYYFNSVAQDLIRGNQAVKLSFRECGLLKLLIENKNEVLSRKTALELLWGTDNFFNARSMDVFITKLRKHLKDDPALQIVNIRGLGYKLITE</sequence>
<evidence type="ECO:0000256" key="2">
    <source>
        <dbReference type="ARBA" id="ARBA00023012"/>
    </source>
</evidence>
<dbReference type="Gene3D" id="1.10.10.10">
    <property type="entry name" value="Winged helix-like DNA-binding domain superfamily/Winged helix DNA-binding domain"/>
    <property type="match status" value="1"/>
</dbReference>
<dbReference type="GO" id="GO:0006355">
    <property type="term" value="P:regulation of DNA-templated transcription"/>
    <property type="evidence" value="ECO:0007669"/>
    <property type="project" value="InterPro"/>
</dbReference>
<dbReference type="GO" id="GO:0005829">
    <property type="term" value="C:cytosol"/>
    <property type="evidence" value="ECO:0007669"/>
    <property type="project" value="TreeGrafter"/>
</dbReference>
<evidence type="ECO:0000256" key="3">
    <source>
        <dbReference type="ARBA" id="ARBA00023125"/>
    </source>
</evidence>
<feature type="modified residue" description="4-aspartylphosphate" evidence="4">
    <location>
        <position position="54"/>
    </location>
</feature>
<dbReference type="Proteomes" id="UP000032049">
    <property type="component" value="Unassembled WGS sequence"/>
</dbReference>
<dbReference type="SUPFAM" id="SSF46894">
    <property type="entry name" value="C-terminal effector domain of the bipartite response regulators"/>
    <property type="match status" value="1"/>
</dbReference>
<evidence type="ECO:0000256" key="5">
    <source>
        <dbReference type="PROSITE-ProRule" id="PRU01091"/>
    </source>
</evidence>
<dbReference type="PANTHER" id="PTHR48111:SF40">
    <property type="entry name" value="PHOSPHATE REGULON TRANSCRIPTIONAL REGULATORY PROTEIN PHOB"/>
    <property type="match status" value="1"/>
</dbReference>
<keyword evidence="2" id="KW-0902">Two-component regulatory system</keyword>
<dbReference type="STRING" id="1503925.TH53_13170"/>
<dbReference type="InterPro" id="IPR016032">
    <property type="entry name" value="Sig_transdc_resp-reg_C-effctor"/>
</dbReference>
<keyword evidence="9" id="KW-1185">Reference proteome</keyword>
<reference evidence="8 9" key="1">
    <citation type="submission" date="2015-01" db="EMBL/GenBank/DDBJ databases">
        <title>Draft genome sequence of Pedobacter sp. NL19 isolated from sludge of an effluent treatment pond in an abandoned uranium mine.</title>
        <authorList>
            <person name="Santos T."/>
            <person name="Caetano T."/>
            <person name="Covas C."/>
            <person name="Cruz A."/>
            <person name="Mendo S."/>
        </authorList>
    </citation>
    <scope>NUCLEOTIDE SEQUENCE [LARGE SCALE GENOMIC DNA]</scope>
    <source>
        <strain evidence="8 9">NL19</strain>
    </source>
</reference>
<dbReference type="InterPro" id="IPR036388">
    <property type="entry name" value="WH-like_DNA-bd_sf"/>
</dbReference>
<evidence type="ECO:0000313" key="9">
    <source>
        <dbReference type="Proteomes" id="UP000032049"/>
    </source>
</evidence>
<feature type="DNA-binding region" description="OmpR/PhoB-type" evidence="5">
    <location>
        <begin position="132"/>
        <end position="229"/>
    </location>
</feature>
<dbReference type="SUPFAM" id="SSF52172">
    <property type="entry name" value="CheY-like"/>
    <property type="match status" value="1"/>
</dbReference>
<dbReference type="Gene3D" id="6.10.250.690">
    <property type="match status" value="1"/>
</dbReference>
<feature type="domain" description="OmpR/PhoB-type" evidence="7">
    <location>
        <begin position="132"/>
        <end position="229"/>
    </location>
</feature>
<dbReference type="GO" id="GO:0000156">
    <property type="term" value="F:phosphorelay response regulator activity"/>
    <property type="evidence" value="ECO:0007669"/>
    <property type="project" value="TreeGrafter"/>
</dbReference>
<dbReference type="SMART" id="SM00448">
    <property type="entry name" value="REC"/>
    <property type="match status" value="1"/>
</dbReference>
<evidence type="ECO:0000313" key="8">
    <source>
        <dbReference type="EMBL" id="KIO76765.1"/>
    </source>
</evidence>
<dbReference type="PANTHER" id="PTHR48111">
    <property type="entry name" value="REGULATOR OF RPOS"/>
    <property type="match status" value="1"/>
</dbReference>
<dbReference type="OrthoDB" id="9790442at2"/>
<dbReference type="InterPro" id="IPR011006">
    <property type="entry name" value="CheY-like_superfamily"/>
</dbReference>
<evidence type="ECO:0000256" key="1">
    <source>
        <dbReference type="ARBA" id="ARBA00022553"/>
    </source>
</evidence>
<dbReference type="PROSITE" id="PS50110">
    <property type="entry name" value="RESPONSE_REGULATORY"/>
    <property type="match status" value="1"/>
</dbReference>
<dbReference type="Pfam" id="PF00072">
    <property type="entry name" value="Response_reg"/>
    <property type="match status" value="1"/>
</dbReference>
<dbReference type="CDD" id="cd17574">
    <property type="entry name" value="REC_OmpR"/>
    <property type="match status" value="1"/>
</dbReference>
<gene>
    <name evidence="8" type="ORF">TH53_13170</name>
</gene>
<keyword evidence="1 4" id="KW-0597">Phosphoprotein</keyword>
<keyword evidence="3 5" id="KW-0238">DNA-binding</keyword>
<proteinExistence type="predicted"/>
<evidence type="ECO:0000256" key="4">
    <source>
        <dbReference type="PROSITE-ProRule" id="PRU00169"/>
    </source>
</evidence>
<dbReference type="GO" id="GO:0000976">
    <property type="term" value="F:transcription cis-regulatory region binding"/>
    <property type="evidence" value="ECO:0007669"/>
    <property type="project" value="TreeGrafter"/>
</dbReference>
<dbReference type="PROSITE" id="PS51755">
    <property type="entry name" value="OMPR_PHOB"/>
    <property type="match status" value="1"/>
</dbReference>
<dbReference type="RefSeq" id="WP_041882622.1">
    <property type="nucleotide sequence ID" value="NZ_CP157278.1"/>
</dbReference>
<dbReference type="InterPro" id="IPR001867">
    <property type="entry name" value="OmpR/PhoB-type_DNA-bd"/>
</dbReference>
<accession>A0A0D0GKR0</accession>
<feature type="domain" description="Response regulatory" evidence="6">
    <location>
        <begin position="5"/>
        <end position="119"/>
    </location>
</feature>
<organism evidence="8 9">
    <name type="scientific">Pedobacter lusitanus</name>
    <dbReference type="NCBI Taxonomy" id="1503925"/>
    <lineage>
        <taxon>Bacteria</taxon>
        <taxon>Pseudomonadati</taxon>
        <taxon>Bacteroidota</taxon>
        <taxon>Sphingobacteriia</taxon>
        <taxon>Sphingobacteriales</taxon>
        <taxon>Sphingobacteriaceae</taxon>
        <taxon>Pedobacter</taxon>
    </lineage>
</organism>
<dbReference type="Gene3D" id="3.40.50.2300">
    <property type="match status" value="1"/>
</dbReference>
<evidence type="ECO:0000259" key="6">
    <source>
        <dbReference type="PROSITE" id="PS50110"/>
    </source>
</evidence>
<dbReference type="InterPro" id="IPR001789">
    <property type="entry name" value="Sig_transdc_resp-reg_receiver"/>
</dbReference>